<dbReference type="InterPro" id="IPR036291">
    <property type="entry name" value="NAD(P)-bd_dom_sf"/>
</dbReference>
<proteinExistence type="predicted"/>
<dbReference type="PANTHER" id="PTHR12126:SF11">
    <property type="entry name" value="NADH DEHYDROGENASE [UBIQUINONE] 1 ALPHA SUBCOMPLEX SUBUNIT 9, MITOCHONDRIAL"/>
    <property type="match status" value="1"/>
</dbReference>
<evidence type="ECO:0000313" key="2">
    <source>
        <dbReference type="EMBL" id="MDO6413998.1"/>
    </source>
</evidence>
<organism evidence="2 3">
    <name type="scientific">Sphingomonas natans</name>
    <dbReference type="NCBI Taxonomy" id="3063330"/>
    <lineage>
        <taxon>Bacteria</taxon>
        <taxon>Pseudomonadati</taxon>
        <taxon>Pseudomonadota</taxon>
        <taxon>Alphaproteobacteria</taxon>
        <taxon>Sphingomonadales</taxon>
        <taxon>Sphingomonadaceae</taxon>
        <taxon>Sphingomonas</taxon>
    </lineage>
</organism>
<evidence type="ECO:0000313" key="3">
    <source>
        <dbReference type="Proteomes" id="UP001169764"/>
    </source>
</evidence>
<keyword evidence="3" id="KW-1185">Reference proteome</keyword>
<evidence type="ECO:0000259" key="1">
    <source>
        <dbReference type="Pfam" id="PF01370"/>
    </source>
</evidence>
<gene>
    <name evidence="2" type="ORF">Q4F19_06360</name>
</gene>
<feature type="domain" description="NAD-dependent epimerase/dehydratase" evidence="1">
    <location>
        <begin position="6"/>
        <end position="210"/>
    </location>
</feature>
<reference evidence="2" key="1">
    <citation type="submission" date="2023-07" db="EMBL/GenBank/DDBJ databases">
        <authorList>
            <person name="Kim M."/>
        </authorList>
    </citation>
    <scope>NUCLEOTIDE SEQUENCE</scope>
    <source>
        <strain evidence="2">BIUV-7</strain>
    </source>
</reference>
<dbReference type="EMBL" id="JAUOTP010000002">
    <property type="protein sequence ID" value="MDO6413998.1"/>
    <property type="molecule type" value="Genomic_DNA"/>
</dbReference>
<dbReference type="SUPFAM" id="SSF51735">
    <property type="entry name" value="NAD(P)-binding Rossmann-fold domains"/>
    <property type="match status" value="1"/>
</dbReference>
<accession>A0ABT8Y7X8</accession>
<dbReference type="InterPro" id="IPR051207">
    <property type="entry name" value="ComplexI_NDUFA9_subunit"/>
</dbReference>
<dbReference type="RefSeq" id="WP_303540808.1">
    <property type="nucleotide sequence ID" value="NZ_JAUOTP010000002.1"/>
</dbReference>
<dbReference type="Proteomes" id="UP001169764">
    <property type="component" value="Unassembled WGS sequence"/>
</dbReference>
<dbReference type="CDD" id="cd05271">
    <property type="entry name" value="NDUFA9_like_SDR_a"/>
    <property type="match status" value="1"/>
</dbReference>
<sequence length="311" mass="32307">MVPLVTLFGGGGFLGRYVAQELLKTGARVRIAERDPSHAHFLKPQAGLGQTQFVSASITDPASTRRAVEGADAVINLVGVLAGDFQALHVEGARIAAEAAKAAGAKAFVQISAIGANASSDSAYGRSKAEGETAVAQAFPGATIIRPSILFGPEDAFVNKFAGMASRLPILPVIRGTVRFQPAWVADVAQAIALAALYPETHAGQTYELGGPRAISMSELNAWVSAAIGRKPTLVPVPDAVAAAMARFGGWLPGAPITTDQWAMLQTDNVVAPGASGFAAFGIEPKPLEAVAPSWLVRYRRQGRFSLNAPA</sequence>
<name>A0ABT8Y7X8_9SPHN</name>
<dbReference type="Gene3D" id="3.40.50.720">
    <property type="entry name" value="NAD(P)-binding Rossmann-like Domain"/>
    <property type="match status" value="1"/>
</dbReference>
<dbReference type="PANTHER" id="PTHR12126">
    <property type="entry name" value="NADH-UBIQUINONE OXIDOREDUCTASE 39 KDA SUBUNIT-RELATED"/>
    <property type="match status" value="1"/>
</dbReference>
<dbReference type="Pfam" id="PF01370">
    <property type="entry name" value="Epimerase"/>
    <property type="match status" value="1"/>
</dbReference>
<comment type="caution">
    <text evidence="2">The sequence shown here is derived from an EMBL/GenBank/DDBJ whole genome shotgun (WGS) entry which is preliminary data.</text>
</comment>
<dbReference type="InterPro" id="IPR001509">
    <property type="entry name" value="Epimerase_deHydtase"/>
</dbReference>
<protein>
    <submittedName>
        <fullName evidence="2">Complex I NDUFA9 subunit family protein</fullName>
    </submittedName>
</protein>